<comment type="caution">
    <text evidence="4">The sequence shown here is derived from an EMBL/GenBank/DDBJ whole genome shotgun (WGS) entry which is preliminary data.</text>
</comment>
<accession>W2CBA0</accession>
<dbReference type="SMART" id="SM00342">
    <property type="entry name" value="HTH_ARAC"/>
    <property type="match status" value="1"/>
</dbReference>
<dbReference type="GO" id="GO:0003700">
    <property type="term" value="F:DNA-binding transcription factor activity"/>
    <property type="evidence" value="ECO:0007669"/>
    <property type="project" value="InterPro"/>
</dbReference>
<reference evidence="4 5" key="1">
    <citation type="submission" date="2013-11" db="EMBL/GenBank/DDBJ databases">
        <title>Single cell genomics of uncultured Tannerella BU063 (oral taxon 286).</title>
        <authorList>
            <person name="Beall C.J."/>
            <person name="Campbell A.G."/>
            <person name="Griffen A.L."/>
            <person name="Podar M."/>
            <person name="Leys E.J."/>
        </authorList>
    </citation>
    <scope>NUCLEOTIDE SEQUENCE [LARGE SCALE GENOMIC DNA]</scope>
    <source>
        <strain evidence="4">Cell 5</strain>
    </source>
</reference>
<evidence type="ECO:0000256" key="1">
    <source>
        <dbReference type="ARBA" id="ARBA00023015"/>
    </source>
</evidence>
<dbReference type="Pfam" id="PF12833">
    <property type="entry name" value="HTH_18"/>
    <property type="match status" value="1"/>
</dbReference>
<feature type="domain" description="HTH araC/xylS-type" evidence="3">
    <location>
        <begin position="75"/>
        <end position="174"/>
    </location>
</feature>
<dbReference type="GO" id="GO:0043565">
    <property type="term" value="F:sequence-specific DNA binding"/>
    <property type="evidence" value="ECO:0007669"/>
    <property type="project" value="InterPro"/>
</dbReference>
<name>W2CBA0_9BACT</name>
<dbReference type="PATRIC" id="fig|1410950.3.peg.1332"/>
<dbReference type="InterPro" id="IPR009057">
    <property type="entry name" value="Homeodomain-like_sf"/>
</dbReference>
<evidence type="ECO:0000256" key="2">
    <source>
        <dbReference type="ARBA" id="ARBA00023163"/>
    </source>
</evidence>
<dbReference type="Proteomes" id="UP000018872">
    <property type="component" value="Unassembled WGS sequence"/>
</dbReference>
<dbReference type="EMBL" id="AYYC01000663">
    <property type="protein sequence ID" value="ETK04405.1"/>
    <property type="molecule type" value="Genomic_DNA"/>
</dbReference>
<evidence type="ECO:0000313" key="4">
    <source>
        <dbReference type="EMBL" id="ETK04405.1"/>
    </source>
</evidence>
<organism evidence="4 5">
    <name type="scientific">Tannerella sp. oral taxon BU063 isolate Cell 5</name>
    <dbReference type="NCBI Taxonomy" id="1410950"/>
    <lineage>
        <taxon>Bacteria</taxon>
        <taxon>Pseudomonadati</taxon>
        <taxon>Bacteroidota</taxon>
        <taxon>Bacteroidia</taxon>
        <taxon>Bacteroidales</taxon>
        <taxon>Tannerellaceae</taxon>
        <taxon>Tannerella</taxon>
    </lineage>
</organism>
<dbReference type="PROSITE" id="PS01124">
    <property type="entry name" value="HTH_ARAC_FAMILY_2"/>
    <property type="match status" value="1"/>
</dbReference>
<dbReference type="AlphaFoldDB" id="W2CBA0"/>
<proteinExistence type="predicted"/>
<dbReference type="SUPFAM" id="SSF46689">
    <property type="entry name" value="Homeodomain-like"/>
    <property type="match status" value="1"/>
</dbReference>
<sequence length="185" mass="21713">MARERLYMRRWNYERDQEVPEEKRRRRTGGRTLAVRPQFPLDEIYITLFSERRVYAPDGTIHYEPIPQRAADTGVELLDDLRRMLSEGKSNLKTFGEGYGLTPSDVNGLVLALTGMEAITFRIAWQMRRVDELLRYTDLSIEEVARQSGVGSTTNLFYACHRDFHCSPSQRRRHLRQANDLGRYR</sequence>
<keyword evidence="1" id="KW-0805">Transcription regulation</keyword>
<evidence type="ECO:0000313" key="5">
    <source>
        <dbReference type="Proteomes" id="UP000018872"/>
    </source>
</evidence>
<gene>
    <name evidence="4" type="ORF">T229_09330</name>
</gene>
<dbReference type="InterPro" id="IPR018060">
    <property type="entry name" value="HTH_AraC"/>
</dbReference>
<keyword evidence="2" id="KW-0804">Transcription</keyword>
<dbReference type="Gene3D" id="1.10.10.60">
    <property type="entry name" value="Homeodomain-like"/>
    <property type="match status" value="1"/>
</dbReference>
<protein>
    <recommendedName>
        <fullName evidence="3">HTH araC/xylS-type domain-containing protein</fullName>
    </recommendedName>
</protein>
<evidence type="ECO:0000259" key="3">
    <source>
        <dbReference type="PROSITE" id="PS01124"/>
    </source>
</evidence>